<protein>
    <submittedName>
        <fullName evidence="1">Ketopantoate reductase</fullName>
    </submittedName>
</protein>
<gene>
    <name evidence="1" type="ORF">KPSA3_07314</name>
</gene>
<name>A0AAN4TQC2_PSESF</name>
<comment type="caution">
    <text evidence="1">The sequence shown here is derived from an EMBL/GenBank/DDBJ whole genome shotgun (WGS) entry which is preliminary data.</text>
</comment>
<sequence>MDRHTAQVVGPAGKCHGGRGVDVQVTVGPVAARDRCQLARNCNLALRCSQLLVERIRKRLVVVLANGRQPDESLAENAQARALIGGGCRRCNSRMDV</sequence>
<proteinExistence type="predicted"/>
<organism evidence="1 2">
    <name type="scientific">Pseudomonas syringae pv. actinidiae</name>
    <dbReference type="NCBI Taxonomy" id="103796"/>
    <lineage>
        <taxon>Bacteria</taxon>
        <taxon>Pseudomonadati</taxon>
        <taxon>Pseudomonadota</taxon>
        <taxon>Gammaproteobacteria</taxon>
        <taxon>Pseudomonadales</taxon>
        <taxon>Pseudomonadaceae</taxon>
        <taxon>Pseudomonas</taxon>
        <taxon>Pseudomonas syringae</taxon>
    </lineage>
</organism>
<evidence type="ECO:0000313" key="2">
    <source>
        <dbReference type="Proteomes" id="UP000248291"/>
    </source>
</evidence>
<evidence type="ECO:0000313" key="1">
    <source>
        <dbReference type="EMBL" id="GBH21269.1"/>
    </source>
</evidence>
<reference evidence="1 2" key="1">
    <citation type="submission" date="2018-04" db="EMBL/GenBank/DDBJ databases">
        <title>Draft genome sequence of Pseudomonas syringae pv. actinidiae biovar 3 strains isolated from kiwifruit in Kagawa prefecture.</title>
        <authorList>
            <person name="Tabuchi M."/>
            <person name="Saito M."/>
            <person name="Fujiwara S."/>
            <person name="Sasa N."/>
            <person name="Akimitsu K."/>
            <person name="Gomi K."/>
            <person name="Konishi-Sugita S."/>
            <person name="Hamano K."/>
            <person name="Kataoka I."/>
        </authorList>
    </citation>
    <scope>NUCLEOTIDE SEQUENCE [LARGE SCALE GENOMIC DNA]</scope>
    <source>
        <strain evidence="1 2">MAFF212211</strain>
    </source>
</reference>
<accession>A0AAN4TQC2</accession>
<dbReference type="EMBL" id="BGKA01000288">
    <property type="protein sequence ID" value="GBH21269.1"/>
    <property type="molecule type" value="Genomic_DNA"/>
</dbReference>
<dbReference type="AlphaFoldDB" id="A0AAN4TQC2"/>
<dbReference type="Proteomes" id="UP000248291">
    <property type="component" value="Unassembled WGS sequence"/>
</dbReference>